<evidence type="ECO:0000256" key="1">
    <source>
        <dbReference type="SAM" id="Phobius"/>
    </source>
</evidence>
<keyword evidence="3" id="KW-1185">Reference proteome</keyword>
<dbReference type="Proteomes" id="UP001166402">
    <property type="component" value="Unassembled WGS sequence"/>
</dbReference>
<evidence type="ECO:0008006" key="4">
    <source>
        <dbReference type="Google" id="ProtNLM"/>
    </source>
</evidence>
<organism evidence="2 3">
    <name type="scientific">Thermoanaerobacterium butyriciformans</name>
    <dbReference type="NCBI Taxonomy" id="1702242"/>
    <lineage>
        <taxon>Bacteria</taxon>
        <taxon>Bacillati</taxon>
        <taxon>Bacillota</taxon>
        <taxon>Clostridia</taxon>
        <taxon>Thermoanaerobacterales</taxon>
        <taxon>Thermoanaerobacteraceae</taxon>
        <taxon>Thermoanaerobacterium</taxon>
    </lineage>
</organism>
<sequence>MKRSKGIGTLCFLLLVGLLFGGFVGDFLAKYVHAFSYQQMIGMNSPINIDLNFIRVSFLLAFRFNLGTVIGLIIAIFSYYKVK</sequence>
<evidence type="ECO:0000313" key="3">
    <source>
        <dbReference type="Proteomes" id="UP001166402"/>
    </source>
</evidence>
<keyword evidence="1" id="KW-0472">Membrane</keyword>
<gene>
    <name evidence="2" type="ORF">J2Z80_002215</name>
</gene>
<reference evidence="2" key="1">
    <citation type="submission" date="2021-03" db="EMBL/GenBank/DDBJ databases">
        <title>Genomic Encyclopedia of Type Strains, Phase IV (KMG-IV): sequencing the most valuable type-strain genomes for metagenomic binning, comparative biology and taxonomic classification.</title>
        <authorList>
            <person name="Goeker M."/>
        </authorList>
    </citation>
    <scope>NUCLEOTIDE SEQUENCE</scope>
    <source>
        <strain evidence="2">DSM 101588</strain>
    </source>
</reference>
<protein>
    <recommendedName>
        <fullName evidence="4">DUF4321 domain-containing protein</fullName>
    </recommendedName>
</protein>
<keyword evidence="1" id="KW-1133">Transmembrane helix</keyword>
<accession>A0ABS4NG88</accession>
<comment type="caution">
    <text evidence="2">The sequence shown here is derived from an EMBL/GenBank/DDBJ whole genome shotgun (WGS) entry which is preliminary data.</text>
</comment>
<feature type="transmembrane region" description="Helical" evidence="1">
    <location>
        <begin position="58"/>
        <end position="80"/>
    </location>
</feature>
<name>A0ABS4NG88_9THEO</name>
<dbReference type="Pfam" id="PF14209">
    <property type="entry name" value="DUF4321"/>
    <property type="match status" value="1"/>
</dbReference>
<dbReference type="RefSeq" id="WP_209454403.1">
    <property type="nucleotide sequence ID" value="NZ_JAGGLT010000025.1"/>
</dbReference>
<proteinExistence type="predicted"/>
<evidence type="ECO:0000313" key="2">
    <source>
        <dbReference type="EMBL" id="MBP2072673.1"/>
    </source>
</evidence>
<dbReference type="InterPro" id="IPR025470">
    <property type="entry name" value="DUF4321"/>
</dbReference>
<keyword evidence="1" id="KW-0812">Transmembrane</keyword>
<dbReference type="EMBL" id="JAGGLT010000025">
    <property type="protein sequence ID" value="MBP2072673.1"/>
    <property type="molecule type" value="Genomic_DNA"/>
</dbReference>